<accession>A0A1L5NXF6</accession>
<reference evidence="1 2" key="1">
    <citation type="submission" date="2016-09" db="EMBL/GenBank/DDBJ databases">
        <title>The complete genome sequences of Rhizobium gallicum, symbiovars gallicum and phaseoli, symbionts associated to common bean (Phaseolus vulgaris).</title>
        <authorList>
            <person name="Bustos P."/>
            <person name="Santamaria R.I."/>
            <person name="Perez-Carrascal O.M."/>
            <person name="Juarez S."/>
            <person name="Lozano L."/>
            <person name="Martinez-Flores I."/>
            <person name="Martinez-Romero E."/>
            <person name="Cevallos M."/>
            <person name="Romero D."/>
            <person name="Davila G."/>
            <person name="Gonzalez V."/>
        </authorList>
    </citation>
    <scope>NUCLEOTIDE SEQUENCE [LARGE SCALE GENOMIC DNA]</scope>
    <source>
        <strain evidence="1 2">IE4872</strain>
        <plasmid evidence="2">prgalie4872d</plasmid>
    </source>
</reference>
<dbReference type="EMBL" id="CP017105">
    <property type="protein sequence ID" value="APO72561.1"/>
    <property type="molecule type" value="Genomic_DNA"/>
</dbReference>
<evidence type="ECO:0000313" key="2">
    <source>
        <dbReference type="Proteomes" id="UP000184749"/>
    </source>
</evidence>
<protein>
    <submittedName>
        <fullName evidence="1">Uncharacterized protein</fullName>
    </submittedName>
</protein>
<proteinExistence type="predicted"/>
<name>A0A1L5NXF6_9HYPH</name>
<sequence length="68" mass="7600">MFVVSMLESGEERNFLALGLTLKEDIAFVDVGGVKHRFPITDIIAILPIDNAEKGIDRNLLKRSCRVN</sequence>
<dbReference type="AlphaFoldDB" id="A0A1L5NXF6"/>
<dbReference type="RefSeq" id="WP_074072725.1">
    <property type="nucleotide sequence ID" value="NZ_CP017105.1"/>
</dbReference>
<geneLocation type="plasmid" evidence="2">
    <name>prgalie4872d</name>
</geneLocation>
<evidence type="ECO:0000313" key="1">
    <source>
        <dbReference type="EMBL" id="APO72561.1"/>
    </source>
</evidence>
<dbReference type="OrthoDB" id="8377452at2"/>
<gene>
    <name evidence="1" type="ORF">IE4872_PD02047</name>
</gene>
<organism evidence="1 2">
    <name type="scientific">Rhizobium gallicum</name>
    <dbReference type="NCBI Taxonomy" id="56730"/>
    <lineage>
        <taxon>Bacteria</taxon>
        <taxon>Pseudomonadati</taxon>
        <taxon>Pseudomonadota</taxon>
        <taxon>Alphaproteobacteria</taxon>
        <taxon>Hyphomicrobiales</taxon>
        <taxon>Rhizobiaceae</taxon>
        <taxon>Rhizobium/Agrobacterium group</taxon>
        <taxon>Rhizobium</taxon>
    </lineage>
</organism>
<dbReference type="Proteomes" id="UP000184749">
    <property type="component" value="Plasmid pRgalIE4872d"/>
</dbReference>
<keyword evidence="1" id="KW-0614">Plasmid</keyword>